<evidence type="ECO:0000313" key="3">
    <source>
        <dbReference type="EMBL" id="RCG31580.1"/>
    </source>
</evidence>
<gene>
    <name evidence="3" type="ORF">DQ384_08380</name>
</gene>
<name>A0A367FPG7_9ACTN</name>
<dbReference type="RefSeq" id="WP_114028150.1">
    <property type="nucleotide sequence ID" value="NZ_QOIL01000004.1"/>
</dbReference>
<dbReference type="SUPFAM" id="SSF53474">
    <property type="entry name" value="alpha/beta-Hydrolases"/>
    <property type="match status" value="1"/>
</dbReference>
<dbReference type="Gene3D" id="3.40.50.1820">
    <property type="entry name" value="alpha/beta hydrolase"/>
    <property type="match status" value="1"/>
</dbReference>
<dbReference type="OrthoDB" id="3507586at2"/>
<accession>A0A367FPG7</accession>
<dbReference type="AlphaFoldDB" id="A0A367FPG7"/>
<feature type="domain" description="AB hydrolase-1" evidence="2">
    <location>
        <begin position="95"/>
        <end position="332"/>
    </location>
</feature>
<comment type="caution">
    <text evidence="3">The sequence shown here is derived from an EMBL/GenBank/DDBJ whole genome shotgun (WGS) entry which is preliminary data.</text>
</comment>
<dbReference type="EMBL" id="QOIL01000004">
    <property type="protein sequence ID" value="RCG31580.1"/>
    <property type="molecule type" value="Genomic_DNA"/>
</dbReference>
<evidence type="ECO:0000259" key="2">
    <source>
        <dbReference type="Pfam" id="PF00561"/>
    </source>
</evidence>
<proteinExistence type="predicted"/>
<evidence type="ECO:0000313" key="4">
    <source>
        <dbReference type="Proteomes" id="UP000253094"/>
    </source>
</evidence>
<keyword evidence="1 3" id="KW-0378">Hydrolase</keyword>
<reference evidence="3 4" key="1">
    <citation type="submission" date="2018-06" db="EMBL/GenBank/DDBJ databases">
        <title>Sphaerisporangium craniellae sp. nov., isolated from a marine sponge in the South China Sea.</title>
        <authorList>
            <person name="Li L."/>
        </authorList>
    </citation>
    <scope>NUCLEOTIDE SEQUENCE [LARGE SCALE GENOMIC DNA]</scope>
    <source>
        <strain evidence="3 4">CCTCC AA 208026</strain>
    </source>
</reference>
<dbReference type="Pfam" id="PF00561">
    <property type="entry name" value="Abhydrolase_1"/>
    <property type="match status" value="1"/>
</dbReference>
<dbReference type="GO" id="GO:0016787">
    <property type="term" value="F:hydrolase activity"/>
    <property type="evidence" value="ECO:0007669"/>
    <property type="project" value="UniProtKB-KW"/>
</dbReference>
<dbReference type="PRINTS" id="PR00412">
    <property type="entry name" value="EPOXHYDRLASE"/>
</dbReference>
<dbReference type="InterPro" id="IPR000639">
    <property type="entry name" value="Epox_hydrolase-like"/>
</dbReference>
<dbReference type="InterPro" id="IPR029058">
    <property type="entry name" value="AB_hydrolase_fold"/>
</dbReference>
<dbReference type="InterPro" id="IPR000073">
    <property type="entry name" value="AB_hydrolase_1"/>
</dbReference>
<sequence length="360" mass="38801">MQPDRGPEFVTAGVQRSRPRIAKWGRNALSAVAAATVLLFGTAAGAGAGTERVGAQSKAGASAPQAWRGFDTSFRHGFVPVDGSILHYVRGGSGPPLVLLHGWPQTWWEWHKVMPALARTHTVIAFDLPGLGDSTVPPSGFDAATTARRIRQAVHRLGFQQVKILAHDDGALVAYPYARDHPSEVSRLAVLELPLNGYGLEDAYRLSWHFLFNAAPKPLAERIISTQDDVETYLGSLFAGAQHPDAIDQEEYFRAYSRPATRSAAYEYYRAFAANAADNKANASKKLTMPVMAMGSQYVFGPAVADSFRQVADDVRQVVAPDAGHWIPEENPSFLINCANLFFGPSTGTPSSPALAGCAP</sequence>
<protein>
    <submittedName>
        <fullName evidence="3">Alpha/beta hydrolase</fullName>
    </submittedName>
</protein>
<evidence type="ECO:0000256" key="1">
    <source>
        <dbReference type="ARBA" id="ARBA00022801"/>
    </source>
</evidence>
<keyword evidence="4" id="KW-1185">Reference proteome</keyword>
<organism evidence="3 4">
    <name type="scientific">Sphaerisporangium album</name>
    <dbReference type="NCBI Taxonomy" id="509200"/>
    <lineage>
        <taxon>Bacteria</taxon>
        <taxon>Bacillati</taxon>
        <taxon>Actinomycetota</taxon>
        <taxon>Actinomycetes</taxon>
        <taxon>Streptosporangiales</taxon>
        <taxon>Streptosporangiaceae</taxon>
        <taxon>Sphaerisporangium</taxon>
    </lineage>
</organism>
<dbReference type="PANTHER" id="PTHR43329">
    <property type="entry name" value="EPOXIDE HYDROLASE"/>
    <property type="match status" value="1"/>
</dbReference>
<dbReference type="Proteomes" id="UP000253094">
    <property type="component" value="Unassembled WGS sequence"/>
</dbReference>